<organism evidence="1 2">
    <name type="scientific">Brumicola pallidula DSM 14239 = ACAM 615</name>
    <dbReference type="NCBI Taxonomy" id="1121922"/>
    <lineage>
        <taxon>Bacteria</taxon>
        <taxon>Pseudomonadati</taxon>
        <taxon>Pseudomonadota</taxon>
        <taxon>Gammaproteobacteria</taxon>
        <taxon>Alteromonadales</taxon>
        <taxon>Alteromonadaceae</taxon>
        <taxon>Brumicola</taxon>
    </lineage>
</organism>
<reference evidence="2" key="1">
    <citation type="journal article" date="2014" name="Environ. Microbiol.">
        <title>Comparative genomics of the marine bacterial genus Glaciecola reveals the high degree of genomic diversity and genomic characteristic for cold adaptation.</title>
        <authorList>
            <person name="Qin Q.L."/>
            <person name="Xie B.B."/>
            <person name="Yu Y."/>
            <person name="Shu Y.L."/>
            <person name="Rong J.C."/>
            <person name="Zhang Y.J."/>
            <person name="Zhao D.L."/>
            <person name="Chen X.L."/>
            <person name="Zhang X.Y."/>
            <person name="Chen B."/>
            <person name="Zhou B.C."/>
            <person name="Zhang Y.Z."/>
        </authorList>
    </citation>
    <scope>NUCLEOTIDE SEQUENCE [LARGE SCALE GENOMIC DNA]</scope>
    <source>
        <strain evidence="2">ACAM 615</strain>
    </source>
</reference>
<dbReference type="STRING" id="1121922.GCA_000428905_03204"/>
<gene>
    <name evidence="1" type="ORF">GPAL_4071</name>
</gene>
<dbReference type="Proteomes" id="UP000006251">
    <property type="component" value="Unassembled WGS sequence"/>
</dbReference>
<dbReference type="SUPFAM" id="SSF54593">
    <property type="entry name" value="Glyoxalase/Bleomycin resistance protein/Dihydroxybiphenyl dioxygenase"/>
    <property type="match status" value="1"/>
</dbReference>
<dbReference type="RefSeq" id="WP_006015736.1">
    <property type="nucleotide sequence ID" value="NZ_BAEQ01000068.1"/>
</dbReference>
<proteinExistence type="predicted"/>
<dbReference type="EMBL" id="BAEQ01000068">
    <property type="protein sequence ID" value="GAC30910.1"/>
    <property type="molecule type" value="Genomic_DNA"/>
</dbReference>
<protein>
    <recommendedName>
        <fullName evidence="3">VOC domain-containing protein</fullName>
    </recommendedName>
</protein>
<dbReference type="InterPro" id="IPR029068">
    <property type="entry name" value="Glyas_Bleomycin-R_OHBP_Dase"/>
</dbReference>
<dbReference type="Pfam" id="PF13669">
    <property type="entry name" value="Glyoxalase_4"/>
    <property type="match status" value="1"/>
</dbReference>
<dbReference type="AlphaFoldDB" id="K7A614"/>
<evidence type="ECO:0000313" key="2">
    <source>
        <dbReference type="Proteomes" id="UP000006251"/>
    </source>
</evidence>
<keyword evidence="2" id="KW-1185">Reference proteome</keyword>
<name>K7A614_9ALTE</name>
<accession>K7A614</accession>
<dbReference type="Gene3D" id="3.10.180.10">
    <property type="entry name" value="2,3-Dihydroxybiphenyl 1,2-Dioxygenase, domain 1"/>
    <property type="match status" value="1"/>
</dbReference>
<comment type="caution">
    <text evidence="1">The sequence shown here is derived from an EMBL/GenBank/DDBJ whole genome shotgun (WGS) entry which is preliminary data.</text>
</comment>
<evidence type="ECO:0000313" key="1">
    <source>
        <dbReference type="EMBL" id="GAC30910.1"/>
    </source>
</evidence>
<evidence type="ECO:0008006" key="3">
    <source>
        <dbReference type="Google" id="ProtNLM"/>
    </source>
</evidence>
<sequence length="132" mass="14681">MLTHIHHINFVVADLNASILYFKKLLGQQPIVEILPARNVKTARFEIGQSLLVLVQPITNEGVVADILANKGEGIFLISFATHSIDKTLQDLELSYSEKRLGIDGWPICDLSPFEQFGVVLQLTETPKINSI</sequence>
<dbReference type="OrthoDB" id="6322212at2"/>